<gene>
    <name evidence="2" type="ORF">FNV43_RR02252</name>
</gene>
<dbReference type="Proteomes" id="UP000796880">
    <property type="component" value="Unassembled WGS sequence"/>
</dbReference>
<comment type="caution">
    <text evidence="2">The sequence shown here is derived from an EMBL/GenBank/DDBJ whole genome shotgun (WGS) entry which is preliminary data.</text>
</comment>
<accession>A0A8K0MTK9</accession>
<organism evidence="2 3">
    <name type="scientific">Rhamnella rubrinervis</name>
    <dbReference type="NCBI Taxonomy" id="2594499"/>
    <lineage>
        <taxon>Eukaryota</taxon>
        <taxon>Viridiplantae</taxon>
        <taxon>Streptophyta</taxon>
        <taxon>Embryophyta</taxon>
        <taxon>Tracheophyta</taxon>
        <taxon>Spermatophyta</taxon>
        <taxon>Magnoliopsida</taxon>
        <taxon>eudicotyledons</taxon>
        <taxon>Gunneridae</taxon>
        <taxon>Pentapetalae</taxon>
        <taxon>rosids</taxon>
        <taxon>fabids</taxon>
        <taxon>Rosales</taxon>
        <taxon>Rhamnaceae</taxon>
        <taxon>rhamnoid group</taxon>
        <taxon>Rhamneae</taxon>
        <taxon>Rhamnella</taxon>
    </lineage>
</organism>
<name>A0A8K0MTK9_9ROSA</name>
<dbReference type="EMBL" id="VOIH02000001">
    <property type="protein sequence ID" value="KAF3457594.1"/>
    <property type="molecule type" value="Genomic_DNA"/>
</dbReference>
<keyword evidence="3" id="KW-1185">Reference proteome</keyword>
<evidence type="ECO:0000313" key="3">
    <source>
        <dbReference type="Proteomes" id="UP000796880"/>
    </source>
</evidence>
<reference evidence="2" key="1">
    <citation type="submission" date="2020-03" db="EMBL/GenBank/DDBJ databases">
        <title>A high-quality chromosome-level genome assembly of a woody plant with both climbing and erect habits, Rhamnella rubrinervis.</title>
        <authorList>
            <person name="Lu Z."/>
            <person name="Yang Y."/>
            <person name="Zhu X."/>
            <person name="Sun Y."/>
        </authorList>
    </citation>
    <scope>NUCLEOTIDE SEQUENCE</scope>
    <source>
        <strain evidence="2">BYM</strain>
        <tissue evidence="2">Leaf</tissue>
    </source>
</reference>
<protein>
    <submittedName>
        <fullName evidence="2">Uncharacterized protein</fullName>
    </submittedName>
</protein>
<proteinExistence type="predicted"/>
<feature type="region of interest" description="Disordered" evidence="1">
    <location>
        <begin position="1"/>
        <end position="32"/>
    </location>
</feature>
<sequence>MVRPHSELSFRGLGQPPRLDQSPPVGRSPRPWSDAVVRLSKLCPPLSIFGQAPGLSPISRLILAWPAWSEPRQSLVGLPNSQASPQLGPTPAGLVGLPVAWSGLLGFGGPSQGWSRPRRPGSSARLGGPLAQFGDLLLD</sequence>
<dbReference type="AlphaFoldDB" id="A0A8K0MTK9"/>
<evidence type="ECO:0000313" key="2">
    <source>
        <dbReference type="EMBL" id="KAF3457594.1"/>
    </source>
</evidence>
<evidence type="ECO:0000256" key="1">
    <source>
        <dbReference type="SAM" id="MobiDB-lite"/>
    </source>
</evidence>